<feature type="transmembrane region" description="Helical" evidence="1">
    <location>
        <begin position="571"/>
        <end position="591"/>
    </location>
</feature>
<dbReference type="EMBL" id="JAGRRH010000032">
    <property type="protein sequence ID" value="KAG7339565.1"/>
    <property type="molecule type" value="Genomic_DNA"/>
</dbReference>
<dbReference type="Proteomes" id="UP000693970">
    <property type="component" value="Unassembled WGS sequence"/>
</dbReference>
<protein>
    <submittedName>
        <fullName evidence="4">Oligopeptide-binding protein OppA</fullName>
    </submittedName>
</protein>
<keyword evidence="1" id="KW-0472">Membrane</keyword>
<reference evidence="4" key="2">
    <citation type="submission" date="2021-04" db="EMBL/GenBank/DDBJ databases">
        <authorList>
            <person name="Podell S."/>
        </authorList>
    </citation>
    <scope>NUCLEOTIDE SEQUENCE</scope>
    <source>
        <strain evidence="4">Hildebrandi</strain>
    </source>
</reference>
<gene>
    <name evidence="4" type="ORF">IV203_025097</name>
    <name evidence="3" type="ORF">IV203_025158</name>
</gene>
<evidence type="ECO:0000313" key="4">
    <source>
        <dbReference type="EMBL" id="KAG7365656.1"/>
    </source>
</evidence>
<evidence type="ECO:0000313" key="3">
    <source>
        <dbReference type="EMBL" id="KAG7339565.1"/>
    </source>
</evidence>
<dbReference type="GO" id="GO:0015833">
    <property type="term" value="P:peptide transport"/>
    <property type="evidence" value="ECO:0007669"/>
    <property type="project" value="TreeGrafter"/>
</dbReference>
<feature type="domain" description="Solute-binding protein family 5" evidence="2">
    <location>
        <begin position="132"/>
        <end position="481"/>
    </location>
</feature>
<dbReference type="InterPro" id="IPR039424">
    <property type="entry name" value="SBP_5"/>
</dbReference>
<keyword evidence="1" id="KW-0812">Transmembrane</keyword>
<proteinExistence type="predicted"/>
<sequence>MAYSTTFFWKLDKVAHELYMVDATDGMAYSTTFFWKLDKVAHELYMVDATDGMAYSTTFFWKLDKVAHELYMVDATDFVSGFQVENIESKRWMRGQTFLAGSLDPTDGNTPWSLTSHGVAEKLFTVDKDGEIVTQVARSATKVSEFAWEVMIKSGYKFSDGSTVDAEHVAKALMDQNRKNSNAQSTLGNMTVTALDNLTVKIESERPTHVMDAVLAEWPFVVYLTKSSGEFIFTGPFVVDSFGPDQIDLVPNEFYPGATDRSPVSIKKFASGDALAHAVEKKEVDIGFHLPVHTLPDLRRVDGTVIKSFEVGYHYMVFYNTDTLWDVRVRKAIDTAIDRNALSQAIAGGHGTRSLFPDNSPFFSDDSDPHGDLGSANELLDAAGWTLNANGKRLKDGVELTVRLVAYPHRPDLLIMQPVLEETLIALGINVESIVTGEDWDETQTIIDERKFDMLMWAQHTLPAGDPLWFLNSFFRSDGGNNLANIASTDVDSRLDELTLVEDHSERVLLTQATQKAIHDLVPVSNLVTPFWHVSLNERVSGYEPWGSDYYVIRADLKIVRETEVSSSTGIGVGIIGMAVSVTMISVLSSFL</sequence>
<evidence type="ECO:0000259" key="2">
    <source>
        <dbReference type="Pfam" id="PF00496"/>
    </source>
</evidence>
<evidence type="ECO:0000256" key="1">
    <source>
        <dbReference type="SAM" id="Phobius"/>
    </source>
</evidence>
<dbReference type="EMBL" id="JAGRRH010000008">
    <property type="protein sequence ID" value="KAG7365656.1"/>
    <property type="molecule type" value="Genomic_DNA"/>
</dbReference>
<name>A0A9K3LSD1_9STRA</name>
<dbReference type="PANTHER" id="PTHR30290:SF81">
    <property type="entry name" value="OLIGOPEPTIDE-BINDING PROTEIN OPPA"/>
    <property type="match status" value="1"/>
</dbReference>
<dbReference type="PANTHER" id="PTHR30290">
    <property type="entry name" value="PERIPLASMIC BINDING COMPONENT OF ABC TRANSPORTER"/>
    <property type="match status" value="1"/>
</dbReference>
<reference evidence="4" key="1">
    <citation type="journal article" date="2021" name="Sci. Rep.">
        <title>Diploid genomic architecture of Nitzschia inconspicua, an elite biomass production diatom.</title>
        <authorList>
            <person name="Oliver A."/>
            <person name="Podell S."/>
            <person name="Pinowska A."/>
            <person name="Traller J.C."/>
            <person name="Smith S.R."/>
            <person name="McClure R."/>
            <person name="Beliaev A."/>
            <person name="Bohutskyi P."/>
            <person name="Hill E.A."/>
            <person name="Rabines A."/>
            <person name="Zheng H."/>
            <person name="Allen L.Z."/>
            <person name="Kuo A."/>
            <person name="Grigoriev I.V."/>
            <person name="Allen A.E."/>
            <person name="Hazlebeck D."/>
            <person name="Allen E.E."/>
        </authorList>
    </citation>
    <scope>NUCLEOTIDE SEQUENCE</scope>
    <source>
        <strain evidence="4">Hildebrandi</strain>
    </source>
</reference>
<keyword evidence="5" id="KW-1185">Reference proteome</keyword>
<accession>A0A9K3LSD1</accession>
<dbReference type="AlphaFoldDB" id="A0A9K3LSD1"/>
<dbReference type="Pfam" id="PF00496">
    <property type="entry name" value="SBP_bac_5"/>
    <property type="match status" value="1"/>
</dbReference>
<dbReference type="InterPro" id="IPR000914">
    <property type="entry name" value="SBP_5_dom"/>
</dbReference>
<keyword evidence="1" id="KW-1133">Transmembrane helix</keyword>
<organism evidence="4 5">
    <name type="scientific">Nitzschia inconspicua</name>
    <dbReference type="NCBI Taxonomy" id="303405"/>
    <lineage>
        <taxon>Eukaryota</taxon>
        <taxon>Sar</taxon>
        <taxon>Stramenopiles</taxon>
        <taxon>Ochrophyta</taxon>
        <taxon>Bacillariophyta</taxon>
        <taxon>Bacillariophyceae</taxon>
        <taxon>Bacillariophycidae</taxon>
        <taxon>Bacillariales</taxon>
        <taxon>Bacillariaceae</taxon>
        <taxon>Nitzschia</taxon>
    </lineage>
</organism>
<dbReference type="OrthoDB" id="40752at2759"/>
<dbReference type="GO" id="GO:1904680">
    <property type="term" value="F:peptide transmembrane transporter activity"/>
    <property type="evidence" value="ECO:0007669"/>
    <property type="project" value="TreeGrafter"/>
</dbReference>
<evidence type="ECO:0000313" key="5">
    <source>
        <dbReference type="Proteomes" id="UP000693970"/>
    </source>
</evidence>
<comment type="caution">
    <text evidence="4">The sequence shown here is derived from an EMBL/GenBank/DDBJ whole genome shotgun (WGS) entry which is preliminary data.</text>
</comment>